<feature type="domain" description="Glycosyl transferase family 1" evidence="1">
    <location>
        <begin position="188"/>
        <end position="354"/>
    </location>
</feature>
<keyword evidence="3" id="KW-0808">Transferase</keyword>
<organism evidence="3 4">
    <name type="scientific">Thalassotalea euphylliae</name>
    <dbReference type="NCBI Taxonomy" id="1655234"/>
    <lineage>
        <taxon>Bacteria</taxon>
        <taxon>Pseudomonadati</taxon>
        <taxon>Pseudomonadota</taxon>
        <taxon>Gammaproteobacteria</taxon>
        <taxon>Alteromonadales</taxon>
        <taxon>Colwelliaceae</taxon>
        <taxon>Thalassotalea</taxon>
    </lineage>
</organism>
<gene>
    <name evidence="3" type="ORF">DXX94_05385</name>
</gene>
<proteinExistence type="predicted"/>
<dbReference type="GO" id="GO:0016757">
    <property type="term" value="F:glycosyltransferase activity"/>
    <property type="evidence" value="ECO:0007669"/>
    <property type="project" value="InterPro"/>
</dbReference>
<dbReference type="Pfam" id="PF13579">
    <property type="entry name" value="Glyco_trans_4_4"/>
    <property type="match status" value="1"/>
</dbReference>
<accession>A0A3E0U0H5</accession>
<evidence type="ECO:0000313" key="3">
    <source>
        <dbReference type="EMBL" id="REL30179.1"/>
    </source>
</evidence>
<dbReference type="EMBL" id="QUOT01000001">
    <property type="protein sequence ID" value="REL30179.1"/>
    <property type="molecule type" value="Genomic_DNA"/>
</dbReference>
<evidence type="ECO:0000259" key="1">
    <source>
        <dbReference type="Pfam" id="PF00534"/>
    </source>
</evidence>
<dbReference type="InterPro" id="IPR001296">
    <property type="entry name" value="Glyco_trans_1"/>
</dbReference>
<dbReference type="InterPro" id="IPR050194">
    <property type="entry name" value="Glycosyltransferase_grp1"/>
</dbReference>
<feature type="domain" description="Glycosyltransferase subfamily 4-like N-terminal" evidence="2">
    <location>
        <begin position="15"/>
        <end position="160"/>
    </location>
</feature>
<dbReference type="PANTHER" id="PTHR45947">
    <property type="entry name" value="SULFOQUINOVOSYL TRANSFERASE SQD2"/>
    <property type="match status" value="1"/>
</dbReference>
<dbReference type="Proteomes" id="UP000256899">
    <property type="component" value="Unassembled WGS sequence"/>
</dbReference>
<comment type="caution">
    <text evidence="3">The sequence shown here is derived from an EMBL/GenBank/DDBJ whole genome shotgun (WGS) entry which is preliminary data.</text>
</comment>
<dbReference type="InterPro" id="IPR028098">
    <property type="entry name" value="Glyco_trans_4-like_N"/>
</dbReference>
<keyword evidence="4" id="KW-1185">Reference proteome</keyword>
<protein>
    <submittedName>
        <fullName evidence="3">Glycosyltransferase</fullName>
    </submittedName>
</protein>
<dbReference type="RefSeq" id="WP_116014354.1">
    <property type="nucleotide sequence ID" value="NZ_QUOT01000001.1"/>
</dbReference>
<evidence type="ECO:0000313" key="4">
    <source>
        <dbReference type="Proteomes" id="UP000256899"/>
    </source>
</evidence>
<dbReference type="PANTHER" id="PTHR45947:SF3">
    <property type="entry name" value="SULFOQUINOVOSYL TRANSFERASE SQD2"/>
    <property type="match status" value="1"/>
</dbReference>
<name>A0A3E0U0H5_9GAMM</name>
<reference evidence="4" key="1">
    <citation type="submission" date="2018-08" db="EMBL/GenBank/DDBJ databases">
        <title>Thalassotalea euphylliae genome.</title>
        <authorList>
            <person name="Summers S."/>
            <person name="Rice S.A."/>
            <person name="Freckelton M.L."/>
            <person name="Nedved B.T."/>
            <person name="Hadfield M.G."/>
        </authorList>
    </citation>
    <scope>NUCLEOTIDE SEQUENCE [LARGE SCALE GENOMIC DNA]</scope>
    <source>
        <strain evidence="4">H3</strain>
    </source>
</reference>
<dbReference type="Gene3D" id="3.40.50.2000">
    <property type="entry name" value="Glycogen Phosphorylase B"/>
    <property type="match status" value="2"/>
</dbReference>
<dbReference type="AlphaFoldDB" id="A0A3E0U0H5"/>
<dbReference type="SUPFAM" id="SSF53756">
    <property type="entry name" value="UDP-Glycosyltransferase/glycogen phosphorylase"/>
    <property type="match status" value="1"/>
</dbReference>
<sequence length="378" mass="42733">MKILHIGKYFPPFKGGIENFMSSLIDQQVKDGHQVSVVAHHHEPEKPTIREKLGAVHLVRVKCYGALAYAPMSPTFGRETNKLVDELQPDIIHIHMPNLSAFWCLFSKKLRAIPWVVHWHSDVLGALPDVKLKLLYPFYQLFERALLKSAKAIIATSPNYLENSKPLADFHQKTHAVALGLPKNTQHRIPRKIQNEELRLLTIGRLTYYKGHSYLIEAIQKLTNSGVLVHLDIVGIGELEQNIQNQIIDLGVTEQITMHGRLEDEELYELLEKADLLCLPSIEKTEAFGVVLLEAASFGIPALVSDVPGSGMSWVVQHMDTGIVVKAQNVESLAERLTWASKNREKIAIMGAKALERFRDTFQIVNVSEKITKIYRMF</sequence>
<evidence type="ECO:0000259" key="2">
    <source>
        <dbReference type="Pfam" id="PF13579"/>
    </source>
</evidence>
<dbReference type="Pfam" id="PF00534">
    <property type="entry name" value="Glycos_transf_1"/>
    <property type="match status" value="1"/>
</dbReference>